<reference evidence="11" key="1">
    <citation type="submission" date="2010-06" db="EMBL/GenBank/DDBJ databases">
        <authorList>
            <person name="Jiang H."/>
            <person name="Abraham K."/>
            <person name="Ali S."/>
            <person name="Alsbrooks S.L."/>
            <person name="Anim B.N."/>
            <person name="Anosike U.S."/>
            <person name="Attaway T."/>
            <person name="Bandaranaike D.P."/>
            <person name="Battles P.K."/>
            <person name="Bell S.N."/>
            <person name="Bell A.V."/>
            <person name="Beltran B."/>
            <person name="Bickham C."/>
            <person name="Bustamante Y."/>
            <person name="Caleb T."/>
            <person name="Canada A."/>
            <person name="Cardenas V."/>
            <person name="Carter K."/>
            <person name="Chacko J."/>
            <person name="Chandrabose M.N."/>
            <person name="Chavez D."/>
            <person name="Chavez A."/>
            <person name="Chen L."/>
            <person name="Chu H.-S."/>
            <person name="Claassen K.J."/>
            <person name="Cockrell R."/>
            <person name="Collins M."/>
            <person name="Cooper J.A."/>
            <person name="Cree A."/>
            <person name="Curry S.M."/>
            <person name="Da Y."/>
            <person name="Dao M.D."/>
            <person name="Das B."/>
            <person name="Davila M.-L."/>
            <person name="Davy-Carroll L."/>
            <person name="Denson S."/>
            <person name="Dinh H."/>
            <person name="Ebong V.E."/>
            <person name="Edwards J.R."/>
            <person name="Egan A."/>
            <person name="El-Daye J."/>
            <person name="Escobedo L."/>
            <person name="Fernandez S."/>
            <person name="Fernando P.R."/>
            <person name="Flagg N."/>
            <person name="Forbes L.D."/>
            <person name="Fowler R.G."/>
            <person name="Fu Q."/>
            <person name="Gabisi R.A."/>
            <person name="Ganer J."/>
            <person name="Garbino Pronczuk A."/>
            <person name="Garcia R.M."/>
            <person name="Garner T."/>
            <person name="Garrett T.E."/>
            <person name="Gonzalez D.A."/>
            <person name="Hamid H."/>
            <person name="Hawkins E.S."/>
            <person name="Hirani K."/>
            <person name="Hogues M.E."/>
            <person name="Hollins B."/>
            <person name="Hsiao C.-H."/>
            <person name="Jabil R."/>
            <person name="James M.L."/>
            <person name="Jhangiani S.N."/>
            <person name="Johnson B."/>
            <person name="Johnson Q."/>
            <person name="Joshi V."/>
            <person name="Kalu J.B."/>
            <person name="Kam C."/>
            <person name="Kashfia A."/>
            <person name="Keebler J."/>
            <person name="Kisamo H."/>
            <person name="Kovar C.L."/>
            <person name="Lago L.A."/>
            <person name="Lai C.-Y."/>
            <person name="Laidlaw J."/>
            <person name="Lara F."/>
            <person name="Le T.-K."/>
            <person name="Lee S.L."/>
            <person name="Legall F.H."/>
            <person name="Lemon S.J."/>
            <person name="Lewis L.R."/>
            <person name="Li B."/>
            <person name="Liu Y."/>
            <person name="Liu Y.-S."/>
            <person name="Lopez J."/>
            <person name="Lozado R.J."/>
            <person name="Lu J."/>
            <person name="Madu R.C."/>
            <person name="Maheshwari M."/>
            <person name="Maheshwari R."/>
            <person name="Malloy K."/>
            <person name="Martinez E."/>
            <person name="Mathew T."/>
            <person name="Mercado I.C."/>
            <person name="Mercado C."/>
            <person name="Meyer B."/>
            <person name="Montgomery K."/>
            <person name="Morgan M.B."/>
            <person name="Munidasa M."/>
            <person name="Nazareth L.V."/>
            <person name="Nelson J."/>
            <person name="Ng B.M."/>
            <person name="Nguyen N.B."/>
            <person name="Nguyen P.Q."/>
            <person name="Nguyen T."/>
            <person name="Obregon M."/>
            <person name="Okwuonu G.O."/>
            <person name="Onwere C.G."/>
            <person name="Orozco G."/>
            <person name="Parra A."/>
            <person name="Patel S."/>
            <person name="Patil S."/>
            <person name="Perez A."/>
            <person name="Perez Y."/>
            <person name="Pham C."/>
            <person name="Primus E.L."/>
            <person name="Pu L.-L."/>
            <person name="Puazo M."/>
            <person name="Qin X."/>
            <person name="Quiroz J.B."/>
            <person name="Reese J."/>
            <person name="Richards S."/>
            <person name="Rives C.M."/>
            <person name="Robberts R."/>
            <person name="Ruiz S.J."/>
            <person name="Ruiz M.J."/>
            <person name="Santibanez J."/>
            <person name="Schneider B.W."/>
            <person name="Sisson I."/>
            <person name="Smith M."/>
            <person name="Sodergren E."/>
            <person name="Song X.-Z."/>
            <person name="Song B.B."/>
            <person name="Summersgill H."/>
            <person name="Thelus R."/>
            <person name="Thornton R.D."/>
            <person name="Trejos Z.Y."/>
            <person name="Usmani K."/>
            <person name="Vattathil S."/>
            <person name="Villasana D."/>
            <person name="Walker D.L."/>
            <person name="Wang S."/>
            <person name="Wang K."/>
            <person name="White C.S."/>
            <person name="Williams A.C."/>
            <person name="Williamson J."/>
            <person name="Wilson K."/>
            <person name="Woghiren I.O."/>
            <person name="Woodworth J.R."/>
            <person name="Worley K.C."/>
            <person name="Wright R.A."/>
            <person name="Wu W."/>
            <person name="Young L."/>
            <person name="Zhang L."/>
            <person name="Zhang J."/>
            <person name="Zhu Y."/>
            <person name="Muzny D.M."/>
            <person name="Weinstock G."/>
            <person name="Gibbs R.A."/>
        </authorList>
    </citation>
    <scope>NUCLEOTIDE SEQUENCE [LARGE SCALE GENOMIC DNA]</scope>
    <source>
        <strain evidence="11">LSR1</strain>
    </source>
</reference>
<dbReference type="SUPFAM" id="SSF144091">
    <property type="entry name" value="Rhomboid-like"/>
    <property type="match status" value="1"/>
</dbReference>
<comment type="subcellular location">
    <subcellularLocation>
        <location evidence="1">Endoplasmic reticulum membrane</location>
        <topology evidence="1">Multi-pass membrane protein</topology>
    </subcellularLocation>
</comment>
<feature type="transmembrane region" description="Helical" evidence="8">
    <location>
        <begin position="1299"/>
        <end position="1316"/>
    </location>
</feature>
<feature type="region of interest" description="Disordered" evidence="7">
    <location>
        <begin position="79"/>
        <end position="165"/>
    </location>
</feature>
<keyword evidence="4" id="KW-0256">Endoplasmic reticulum</keyword>
<dbReference type="CTD" id="2768944"/>
<evidence type="ECO:0000256" key="6">
    <source>
        <dbReference type="ARBA" id="ARBA00023136"/>
    </source>
</evidence>
<dbReference type="InterPro" id="IPR022764">
    <property type="entry name" value="Peptidase_S54_rhomboid_dom"/>
</dbReference>
<reference evidence="10" key="2">
    <citation type="submission" date="2022-06" db="UniProtKB">
        <authorList>
            <consortium name="EnsemblMetazoa"/>
        </authorList>
    </citation>
    <scope>IDENTIFICATION</scope>
</reference>
<evidence type="ECO:0000259" key="9">
    <source>
        <dbReference type="Pfam" id="PF01694"/>
    </source>
</evidence>
<feature type="region of interest" description="Disordered" evidence="7">
    <location>
        <begin position="22"/>
        <end position="64"/>
    </location>
</feature>
<feature type="compositionally biased region" description="Low complexity" evidence="7">
    <location>
        <begin position="548"/>
        <end position="563"/>
    </location>
</feature>
<accession>A0A8R1W7R2</accession>
<evidence type="ECO:0000313" key="10">
    <source>
        <dbReference type="EnsemblMetazoa" id="XP_001950020.2"/>
    </source>
</evidence>
<feature type="transmembrane region" description="Helical" evidence="8">
    <location>
        <begin position="1249"/>
        <end position="1267"/>
    </location>
</feature>
<evidence type="ECO:0000313" key="11">
    <source>
        <dbReference type="Proteomes" id="UP000007819"/>
    </source>
</evidence>
<dbReference type="KEGG" id="api:100162164"/>
<feature type="compositionally biased region" description="Low complexity" evidence="7">
    <location>
        <begin position="45"/>
        <end position="55"/>
    </location>
</feature>
<keyword evidence="11" id="KW-1185">Reference proteome</keyword>
<feature type="compositionally biased region" description="Low complexity" evidence="7">
    <location>
        <begin position="318"/>
        <end position="337"/>
    </location>
</feature>
<evidence type="ECO:0000256" key="1">
    <source>
        <dbReference type="ARBA" id="ARBA00004477"/>
    </source>
</evidence>
<dbReference type="GO" id="GO:0005789">
    <property type="term" value="C:endoplasmic reticulum membrane"/>
    <property type="evidence" value="ECO:0007669"/>
    <property type="project" value="UniProtKB-SubCell"/>
</dbReference>
<feature type="transmembrane region" description="Helical" evidence="8">
    <location>
        <begin position="1218"/>
        <end position="1237"/>
    </location>
</feature>
<feature type="transmembrane region" description="Helical" evidence="8">
    <location>
        <begin position="1328"/>
        <end position="1351"/>
    </location>
</feature>
<feature type="compositionally biased region" description="Low complexity" evidence="7">
    <location>
        <begin position="100"/>
        <end position="116"/>
    </location>
</feature>
<feature type="compositionally biased region" description="Low complexity" evidence="7">
    <location>
        <begin position="123"/>
        <end position="134"/>
    </location>
</feature>
<evidence type="ECO:0000256" key="2">
    <source>
        <dbReference type="ARBA" id="ARBA00009045"/>
    </source>
</evidence>
<dbReference type="GeneID" id="100162164"/>
<proteinExistence type="inferred from homology"/>
<dbReference type="GO" id="GO:0050708">
    <property type="term" value="P:regulation of protein secretion"/>
    <property type="evidence" value="ECO:0007669"/>
    <property type="project" value="TreeGrafter"/>
</dbReference>
<dbReference type="RefSeq" id="XP_001950020.2">
    <property type="nucleotide sequence ID" value="XM_001949985.4"/>
</dbReference>
<feature type="compositionally biased region" description="Gly residues" evidence="7">
    <location>
        <begin position="135"/>
        <end position="146"/>
    </location>
</feature>
<dbReference type="InterPro" id="IPR035952">
    <property type="entry name" value="Rhomboid-like_sf"/>
</dbReference>
<organism evidence="10 11">
    <name type="scientific">Acyrthosiphon pisum</name>
    <name type="common">Pea aphid</name>
    <dbReference type="NCBI Taxonomy" id="7029"/>
    <lineage>
        <taxon>Eukaryota</taxon>
        <taxon>Metazoa</taxon>
        <taxon>Ecdysozoa</taxon>
        <taxon>Arthropoda</taxon>
        <taxon>Hexapoda</taxon>
        <taxon>Insecta</taxon>
        <taxon>Pterygota</taxon>
        <taxon>Neoptera</taxon>
        <taxon>Paraneoptera</taxon>
        <taxon>Hemiptera</taxon>
        <taxon>Sternorrhyncha</taxon>
        <taxon>Aphidomorpha</taxon>
        <taxon>Aphidoidea</taxon>
        <taxon>Aphididae</taxon>
        <taxon>Macrosiphini</taxon>
        <taxon>Acyrthosiphon</taxon>
    </lineage>
</organism>
<dbReference type="GO" id="GO:0042058">
    <property type="term" value="P:regulation of epidermal growth factor receptor signaling pathway"/>
    <property type="evidence" value="ECO:0007669"/>
    <property type="project" value="TreeGrafter"/>
</dbReference>
<evidence type="ECO:0000256" key="5">
    <source>
        <dbReference type="ARBA" id="ARBA00022989"/>
    </source>
</evidence>
<feature type="domain" description="Peptidase S54 rhomboid" evidence="9">
    <location>
        <begin position="1177"/>
        <end position="1314"/>
    </location>
</feature>
<feature type="region of interest" description="Disordered" evidence="7">
    <location>
        <begin position="297"/>
        <end position="337"/>
    </location>
</feature>
<dbReference type="PANTHER" id="PTHR45965">
    <property type="entry name" value="INACTIVE RHOMBOID PROTEIN"/>
    <property type="match status" value="1"/>
</dbReference>
<evidence type="ECO:0000256" key="4">
    <source>
        <dbReference type="ARBA" id="ARBA00022824"/>
    </source>
</evidence>
<dbReference type="FunFam" id="1.20.1540.10:FF:000025">
    <property type="entry name" value="Putative rhomboid family"/>
    <property type="match status" value="1"/>
</dbReference>
<evidence type="ECO:0000256" key="7">
    <source>
        <dbReference type="SAM" id="MobiDB-lite"/>
    </source>
</evidence>
<dbReference type="Proteomes" id="UP000007819">
    <property type="component" value="Chromosome A1"/>
</dbReference>
<feature type="compositionally biased region" description="Polar residues" evidence="7">
    <location>
        <begin position="497"/>
        <end position="508"/>
    </location>
</feature>
<dbReference type="EnsemblMetazoa" id="XM_001949985.5">
    <property type="protein sequence ID" value="XP_001950020.2"/>
    <property type="gene ID" value="LOC100162164"/>
</dbReference>
<feature type="transmembrane region" description="Helical" evidence="8">
    <location>
        <begin position="1274"/>
        <end position="1293"/>
    </location>
</feature>
<feature type="transmembrane region" description="Helical" evidence="8">
    <location>
        <begin position="1182"/>
        <end position="1206"/>
    </location>
</feature>
<feature type="compositionally biased region" description="Low complexity" evidence="7">
    <location>
        <begin position="509"/>
        <end position="529"/>
    </location>
</feature>
<feature type="compositionally biased region" description="Low complexity" evidence="7">
    <location>
        <begin position="448"/>
        <end position="459"/>
    </location>
</feature>
<protein>
    <recommendedName>
        <fullName evidence="9">Peptidase S54 rhomboid domain-containing protein</fullName>
    </recommendedName>
</protein>
<feature type="region of interest" description="Disordered" evidence="7">
    <location>
        <begin position="448"/>
        <end position="599"/>
    </location>
</feature>
<feature type="region of interest" description="Disordered" evidence="7">
    <location>
        <begin position="1019"/>
        <end position="1038"/>
    </location>
</feature>
<dbReference type="Pfam" id="PF01694">
    <property type="entry name" value="Rhomboid"/>
    <property type="match status" value="1"/>
</dbReference>
<feature type="compositionally biased region" description="Basic residues" evidence="7">
    <location>
        <begin position="22"/>
        <end position="34"/>
    </location>
</feature>
<evidence type="ECO:0000256" key="8">
    <source>
        <dbReference type="SAM" id="Phobius"/>
    </source>
</evidence>
<dbReference type="Gene3D" id="1.20.1540.10">
    <property type="entry name" value="Rhomboid-like"/>
    <property type="match status" value="1"/>
</dbReference>
<dbReference type="PANTHER" id="PTHR45965:SF3">
    <property type="entry name" value="INACTIVE RHOMBOID PROTEIN 1"/>
    <property type="match status" value="1"/>
</dbReference>
<comment type="similarity">
    <text evidence="2">Belongs to the peptidase S54 family.</text>
</comment>
<keyword evidence="3 8" id="KW-0812">Transmembrane</keyword>
<evidence type="ECO:0000256" key="3">
    <source>
        <dbReference type="ARBA" id="ARBA00022692"/>
    </source>
</evidence>
<dbReference type="OrthoDB" id="2146116at2759"/>
<sequence>MRPLPPGQDGVDYCKIRRDRNHHHHHHHHHHNNHHSVGGSGSGGTLRRSSASLLEPPSPAERYHGTIEGHYRLHDLALDRYVPPPSPERYSSGASSTGRSYQQHHSQQQQYHHQQQPPDDRYSSSSSSSCHGTAAGTGSGSGGGGRNHYLPVSQSTSESFMSPPSPVAERFDYAARHHDSYATAAKRNESAYSRYHIPAERFVPIVSPDDGYDGHYDRCDDAAYSSRKEAAALYSRASAIVDAMPSSAAALSRAYATATLRPSNRCCTGPLYSGGGSGGVGSSGGGGCGYQYGTVGRSRSPRDLSPSGLVRQQTTHLSSTGSPPKGPPNNNNGGNNINNNNSACLVQYDAHSATLPRCSSANVVCAGQNSYDEPAATSYGGSHAATRRISSSCIRESSALACCSTAAYTGHATLSGVKSAAAATSTAATTATSTPSAVAAAVAAAAAATSTPSTTTQASGIGSGGGNNNNNNNNAHCPPAQPNNASWKPGFAKGLTIQAQTNSRSPPLSITSSPGSIQSSSSSSSGVHSAPPNMETGADRKYDPPFRSMSAPAPSNSQPSSSSTEVTTDNSEETASTCTVPANSSGSDQPNSPPSETVYQPKHIHHQTSLPILSSNILNKPRTFHRSTSKTEAVKNFIKRETAMFFGLDEEFEETEKLKWLDRRKRLATRKYGELKNEYINSVNEIPITQIAQPDVLQSSRDIDERDSANRVQPLGRKPSVAKLTLSGLSFVVSKTLSRKKKVITTPNEWSRSYPSSVTSDAPTILSHMADDVFFDRLSSDNGDQGIEQEVVDSGGNYESSIRQHYKKPHQSFRRYSSWQRNPSRRVEDDHMPNIGMGRIWGRVLDRAFDNSDRRQYGMGFIGRVCRRSLNKTVVNRRDVKQQLDDLEDHRPFFTYWVTVVQILVLFLSIFSYGLGPFGIDLSHQSGAVMVTSLSVQIIEYIEPSNFWIGPRAADLIHLGAKFAPCMRKDKNIMKEIEKWREKERETACCIRNDDSGCIQASKEQCTFLIPSHKRLTDWGGGSGGGGGEGDKPPSTSISKWKKWSEVESGPGGRISGSVCGLDPKYCEAPASIAPFEWPDDITKWPICRKMSGRGSARHSSWGSPLIQKLTSAEHMICEVIGHPCCIGIHGTCRITTREYCDFVHGYFHDDASLCSQVSCLNDVCGLIPFFSPEIPDQFYRLWISLFIHAGILHLATTIVIQYFLMRDLEKLTGSLRIALIYLGSGVAGNLGSAIFVPYRADVGPAGSQFGLLACLIVEVLNCWPMLKRPEQALSKLLAITFLLFLLGLLPWVDNFAHLFGFIFGFLLSYALLPFVSFGPYDRQKKIFLIWVCLLSALFLFLLLLLLFYLIPMYDCEMCSYFNCIPITKDFCANQNINFKKDDYTV</sequence>
<keyword evidence="6 8" id="KW-0472">Membrane</keyword>
<feature type="compositionally biased region" description="Polar residues" evidence="7">
    <location>
        <begin position="152"/>
        <end position="162"/>
    </location>
</feature>
<dbReference type="InterPro" id="IPR051512">
    <property type="entry name" value="Inactive_Rhomboid"/>
</dbReference>
<name>A0A8R1W7R2_ACYPI</name>
<feature type="compositionally biased region" description="Gly residues" evidence="7">
    <location>
        <begin position="1019"/>
        <end position="1028"/>
    </location>
</feature>
<keyword evidence="5 8" id="KW-1133">Transmembrane helix</keyword>
<feature type="compositionally biased region" description="Polar residues" evidence="7">
    <location>
        <begin position="564"/>
        <end position="598"/>
    </location>
</feature>
<dbReference type="GO" id="GO:0004252">
    <property type="term" value="F:serine-type endopeptidase activity"/>
    <property type="evidence" value="ECO:0007669"/>
    <property type="project" value="InterPro"/>
</dbReference>